<gene>
    <name evidence="2" type="ORF">B9R14_06785</name>
    <name evidence="1" type="ORF">HVS_02185</name>
</gene>
<reference evidence="2 4" key="2">
    <citation type="journal article" date="2018" name="Syst. Appl. Microbiol.">
        <title>Characterization and high-quality draft genome sequence of Herbivorax saccincola A7, an anaerobic, alkaliphilic, thermophilic, cellulolytic, and xylanolytic bacterium.</title>
        <authorList>
            <person name="Aikawa S."/>
            <person name="Baramee S."/>
            <person name="Sermsathanaswadi J."/>
            <person name="Thianheng P."/>
            <person name="Tachaapaikoon C."/>
            <person name="Shikata A."/>
            <person name="Waeonukul R."/>
            <person name="Pason P."/>
            <person name="Ratanakhanokchai K."/>
            <person name="Kosugi A."/>
        </authorList>
    </citation>
    <scope>NUCLEOTIDE SEQUENCE [LARGE SCALE GENOMIC DNA]</scope>
    <source>
        <strain evidence="2 4">A7</strain>
    </source>
</reference>
<evidence type="ECO:0000313" key="3">
    <source>
        <dbReference type="Proteomes" id="UP000233534"/>
    </source>
</evidence>
<dbReference type="Pfam" id="PF17253">
    <property type="entry name" value="DUF5320"/>
    <property type="match status" value="1"/>
</dbReference>
<dbReference type="AlphaFoldDB" id="A0A2K9E8T0"/>
<keyword evidence="3" id="KW-1185">Reference proteome</keyword>
<dbReference type="EMBL" id="CP025197">
    <property type="protein sequence ID" value="AUG56394.1"/>
    <property type="molecule type" value="Genomic_DNA"/>
</dbReference>
<reference evidence="1 3" key="1">
    <citation type="submission" date="2017-12" db="EMBL/GenBank/DDBJ databases">
        <title>Complete genome sequence of Herbivorax saccincola GGR1, a novel Cellulosome-producing hydrolytic bacterium in a thermophilic biogas plant, established by Illumina and Nanopore MinION sequencing.</title>
        <authorList>
            <person name="Pechtl A."/>
            <person name="Ruckert C."/>
            <person name="Koeck D.E."/>
            <person name="Maus I."/>
            <person name="Winkler A."/>
            <person name="Kalinowski J."/>
            <person name="Puhler A."/>
            <person name="Schwarz W.W."/>
            <person name="Zverlov V.V."/>
            <person name="Schluter A."/>
            <person name="Liebl W."/>
        </authorList>
    </citation>
    <scope>NUCLEOTIDE SEQUENCE [LARGE SCALE GENOMIC DNA]</scope>
    <source>
        <strain evidence="1">GGR1</strain>
        <strain evidence="3">SR1</strain>
    </source>
</reference>
<dbReference type="InterPro" id="IPR035205">
    <property type="entry name" value="DUF5320"/>
</dbReference>
<dbReference type="Proteomes" id="UP000233534">
    <property type="component" value="Chromosome"/>
</dbReference>
<proteinExistence type="predicted"/>
<evidence type="ECO:0000313" key="2">
    <source>
        <dbReference type="EMBL" id="PQQ66483.1"/>
    </source>
</evidence>
<evidence type="ECO:0000313" key="4">
    <source>
        <dbReference type="Proteomes" id="UP000239720"/>
    </source>
</evidence>
<dbReference type="RefSeq" id="WP_101298798.1">
    <property type="nucleotide sequence ID" value="NZ_CP025197.1"/>
</dbReference>
<dbReference type="Proteomes" id="UP000239720">
    <property type="component" value="Unassembled WGS sequence"/>
</dbReference>
<dbReference type="OrthoDB" id="9815278at2"/>
<name>A0A2K9E8T0_9FIRM</name>
<evidence type="ECO:0000313" key="1">
    <source>
        <dbReference type="EMBL" id="AUG56394.1"/>
    </source>
</evidence>
<dbReference type="KEGG" id="hsc:HVS_02185"/>
<dbReference type="EMBL" id="NEMB01000003">
    <property type="protein sequence ID" value="PQQ66483.1"/>
    <property type="molecule type" value="Genomic_DNA"/>
</dbReference>
<evidence type="ECO:0008006" key="5">
    <source>
        <dbReference type="Google" id="ProtNLM"/>
    </source>
</evidence>
<organism evidence="1 3">
    <name type="scientific">Acetivibrio saccincola</name>
    <dbReference type="NCBI Taxonomy" id="1677857"/>
    <lineage>
        <taxon>Bacteria</taxon>
        <taxon>Bacillati</taxon>
        <taxon>Bacillota</taxon>
        <taxon>Clostridia</taxon>
        <taxon>Eubacteriales</taxon>
        <taxon>Oscillospiraceae</taxon>
        <taxon>Acetivibrio</taxon>
    </lineage>
</organism>
<sequence length="102" mass="11045">MPRGDGTGPMGMGPVTGRGAGFCAGFTAPGYANSAGGFGRGRGFRRMFCATGLPRWVHCGNQNEKGAYFASDADEKEFLKNQAKFLESRLDSIKKRLEKFKD</sequence>
<protein>
    <recommendedName>
        <fullName evidence="5">DUF5320 domain-containing protein</fullName>
    </recommendedName>
</protein>
<accession>A0A2K9E8T0</accession>